<sequence>MSLNYLKKEVLKNKKKNRLVPGEQVHLQDTILDVPYNKVQIVEVIGKGKVIVDITFESSNTRQYVVQLANIIG</sequence>
<dbReference type="EMBL" id="CAJVPU010016381">
    <property type="protein sequence ID" value="CAG8652771.1"/>
    <property type="molecule type" value="Genomic_DNA"/>
</dbReference>
<evidence type="ECO:0000313" key="1">
    <source>
        <dbReference type="EMBL" id="CAG8652771.1"/>
    </source>
</evidence>
<reference evidence="1" key="1">
    <citation type="submission" date="2021-06" db="EMBL/GenBank/DDBJ databases">
        <authorList>
            <person name="Kallberg Y."/>
            <person name="Tangrot J."/>
            <person name="Rosling A."/>
        </authorList>
    </citation>
    <scope>NUCLEOTIDE SEQUENCE</scope>
    <source>
        <strain evidence="1">IL203A</strain>
    </source>
</reference>
<proteinExistence type="predicted"/>
<evidence type="ECO:0000313" key="2">
    <source>
        <dbReference type="Proteomes" id="UP000789702"/>
    </source>
</evidence>
<accession>A0ACA9NIU3</accession>
<name>A0ACA9NIU3_9GLOM</name>
<gene>
    <name evidence="1" type="ORF">DHETER_LOCUS9380</name>
</gene>
<feature type="non-terminal residue" evidence="1">
    <location>
        <position position="73"/>
    </location>
</feature>
<keyword evidence="2" id="KW-1185">Reference proteome</keyword>
<comment type="caution">
    <text evidence="1">The sequence shown here is derived from an EMBL/GenBank/DDBJ whole genome shotgun (WGS) entry which is preliminary data.</text>
</comment>
<protein>
    <submittedName>
        <fullName evidence="1">9823_t:CDS:1</fullName>
    </submittedName>
</protein>
<dbReference type="Proteomes" id="UP000789702">
    <property type="component" value="Unassembled WGS sequence"/>
</dbReference>
<organism evidence="1 2">
    <name type="scientific">Dentiscutata heterogama</name>
    <dbReference type="NCBI Taxonomy" id="1316150"/>
    <lineage>
        <taxon>Eukaryota</taxon>
        <taxon>Fungi</taxon>
        <taxon>Fungi incertae sedis</taxon>
        <taxon>Mucoromycota</taxon>
        <taxon>Glomeromycotina</taxon>
        <taxon>Glomeromycetes</taxon>
        <taxon>Diversisporales</taxon>
        <taxon>Gigasporaceae</taxon>
        <taxon>Dentiscutata</taxon>
    </lineage>
</organism>